<keyword evidence="9 22" id="KW-0812">Transmembrane</keyword>
<sequence>MEYISKNLYSIPERNLPEHHTDSIKKIPTNIQRERHHLAGWGAPADTPSQRTVGSWEQQGSPRPLYRAALPSSSAHSRRSPGGGGFVSRVGLPPPAAAPGGSGGAVQHPGAESRHAGAAPPCKGHAQARPGAARTWRRTCSSSGSCLPTDCEPVILMLGGRDRQRGGALVGPELQIQVVKFRRTGESARSEDDVASGEHDVQIEGVRVGLEAVELDDGAAVPKEFANPTDDTFMVEDAVEAIGFGRFQWKLSVLTGLAWMADAMEMMILSILAPQLHCEWRLPSWQVALLTSVVFIGMMSSSTLWGNISDQYGRKTGLKISVLWTLYYGVLSAFAPVYSWILVLRGLVGFGIGGVPQSVTLYAEFLPMKARAKCILLIEVFWAIGTVFEVLLAVFVMPSLGWRWLLMLSAAPLLLFAVLCFWLPESARYDVLSGNQEKAIATLKRIATENGAPMPLGKLIISRQEDRGKMRDLFTPHFRWTTLLLWFIWFSNAFSYYGLVLLTTELFQAGDVCSISSRKKAVEAKCSLACEYLSKEDYMDLLWTTLSEFPGVLVTLWVIDRLGRKKTMALCFLVFSLCSLLLFVCIGRNVLTLLLFIARAFISGGFQAAYVYTPELEAGSDEERKLNLSLSESFFMVKGAALFLQQGNSAQGQRSLQHPHKHAGDLPQHLQVMINLLRCEDRIKLAVRLESVWTDRVRYMVVVYTSGRQDTEENILLGVDFSSKESKSCTIGMVLRLWSDTKIHLDGDGGFSVSTAGRMHVFKPVSVQAMWSALQVLHKACEVARRHNYFPGGVALIWATYYESCIGSEQSCINEWNAMQDLESTRPDSPALFVDKPTEGERTERLIKAKLRSIMMSQDLENVTSKEIRNELEKQMNCNLKEFKEFIDNEMLLILGQMDKPSLIFDHLYLGSEWNASNLEELQGSGVDYILNVTREIDNFFPGLFAYHNIRVYDEETTDLLAHWNEAYHFINKAKRNHSKCLVHCKMGVSRSASTVIAYAMKEFGWPLEKAYNYVKQKRSITRPNAGFMRQLSEYEGILDASKQRHNKLWRQQPADDPAAEPSELLPETLDDALDTRLPCLDDTTQPGLAGSQAPGGPSLPCCFRRLSDPLLLPHHDAAGSLVHLEDLEQDALLEDAAQPVEVHRLVQHSQEGARHCEKDVKKKLDFRSPKARGGSLPQAGEMEKKCDQRAGRWRRASTQLDQENLNNNNSKRSCPDDFEHDAVFGILSKVKPSYTSCADCMYPVGGAPEASTERHEDPSAPAICTQPAFLPHGASSPMVHTSCRSQAPERLASGPASAPPFLLPAGSRKPVISGSGTGASPEPPASLLEPSRETSKILPKSLLLKNSHCDKNIANMEAMKEELSTKKETKPAKDLRLLFSNEAEKPSTNSYLMQHQESIIQLQKAGLVRKHTKELERLKSLPSDLPSTCRDNATSRLEASIPEEGQEPGHLALCSQAGADEKPPEGALLKSPTPTLLRLDHTSNFSKDFLKTVCYTPTSSSMSSNLTRSSSSDSIHSIRGKPGLVKQRAQEIETRLRLAGLTVSSPLKRSHSLAKLGSLNFSTEDLSSEADTSTIADSQDAKYGHSSFLHEPQATLRDPTAACKPSGKSVPENLRS</sequence>
<evidence type="ECO:0000256" key="9">
    <source>
        <dbReference type="ARBA" id="ARBA00022692"/>
    </source>
</evidence>
<protein>
    <recommendedName>
        <fullName evidence="19">Protein phosphatase Slingshot homolog 1</fullName>
        <ecNumber evidence="6">3.1.3.16</ecNumber>
    </recommendedName>
    <alternativeName>
        <fullName evidence="20">SSH-like protein 1</fullName>
    </alternativeName>
</protein>
<dbReference type="InterPro" id="IPR047969">
    <property type="entry name" value="SVOP-like_MFS_dom"/>
</dbReference>
<dbReference type="CDD" id="cd11652">
    <property type="entry name" value="SSH-N"/>
    <property type="match status" value="1"/>
</dbReference>
<reference evidence="27" key="1">
    <citation type="submission" date="2020-03" db="EMBL/GenBank/DDBJ databases">
        <title>Studies in the Genomics of Life Span.</title>
        <authorList>
            <person name="Glass D."/>
        </authorList>
    </citation>
    <scope>NUCLEOTIDE SEQUENCE</scope>
    <source>
        <strain evidence="27">LTLLF</strain>
        <tissue evidence="27">Muscle</tissue>
    </source>
</reference>
<feature type="transmembrane region" description="Helical" evidence="22">
    <location>
        <begin position="375"/>
        <end position="396"/>
    </location>
</feature>
<evidence type="ECO:0000313" key="27">
    <source>
        <dbReference type="EMBL" id="KAH0516940.1"/>
    </source>
</evidence>
<dbReference type="EC" id="3.1.3.16" evidence="6"/>
<evidence type="ECO:0000256" key="13">
    <source>
        <dbReference type="ARBA" id="ARBA00022990"/>
    </source>
</evidence>
<dbReference type="Gene3D" id="3.90.190.10">
    <property type="entry name" value="Protein tyrosine phosphatase superfamily"/>
    <property type="match status" value="1"/>
</dbReference>
<dbReference type="PROSITE" id="PS50054">
    <property type="entry name" value="TYR_PHOSPHATASE_DUAL"/>
    <property type="match status" value="1"/>
</dbReference>
<comment type="subcellular location">
    <subcellularLocation>
        <location evidence="4">Cleavage furrow</location>
    </subcellularLocation>
    <subcellularLocation>
        <location evidence="3">Cytoplasm</location>
        <location evidence="3">Cytoskeleton</location>
    </subcellularLocation>
    <subcellularLocation>
        <location evidence="1">Membrane</location>
        <topology evidence="1">Multi-pass membrane protein</topology>
    </subcellularLocation>
    <subcellularLocation>
        <location evidence="2">Midbody</location>
    </subcellularLocation>
</comment>
<dbReference type="InterPro" id="IPR014876">
    <property type="entry name" value="DEK_C"/>
</dbReference>
<dbReference type="Pfam" id="PF23040">
    <property type="entry name" value="PH_SSH1-like_1st"/>
    <property type="match status" value="1"/>
</dbReference>
<evidence type="ECO:0000256" key="4">
    <source>
        <dbReference type="ARBA" id="ARBA00004626"/>
    </source>
</evidence>
<dbReference type="GO" id="GO:0005856">
    <property type="term" value="C:cytoskeleton"/>
    <property type="evidence" value="ECO:0007669"/>
    <property type="project" value="UniProtKB-SubCell"/>
</dbReference>
<evidence type="ECO:0000259" key="26">
    <source>
        <dbReference type="PROSITE" id="PS51998"/>
    </source>
</evidence>
<dbReference type="PROSITE" id="PS00383">
    <property type="entry name" value="TYR_PHOSPHATASE_1"/>
    <property type="match status" value="1"/>
</dbReference>
<feature type="compositionally biased region" description="Basic and acidic residues" evidence="21">
    <location>
        <begin position="1182"/>
        <end position="1191"/>
    </location>
</feature>
<dbReference type="PROSITE" id="PS50850">
    <property type="entry name" value="MFS"/>
    <property type="match status" value="1"/>
</dbReference>
<dbReference type="GO" id="GO:0030496">
    <property type="term" value="C:midbody"/>
    <property type="evidence" value="ECO:0007669"/>
    <property type="project" value="UniProtKB-SubCell"/>
</dbReference>
<evidence type="ECO:0000259" key="25">
    <source>
        <dbReference type="PROSITE" id="PS50850"/>
    </source>
</evidence>
<dbReference type="SUPFAM" id="SSF109715">
    <property type="entry name" value="DEK C-terminal domain"/>
    <property type="match status" value="1"/>
</dbReference>
<keyword evidence="7" id="KW-0963">Cytoplasm</keyword>
<evidence type="ECO:0000256" key="7">
    <source>
        <dbReference type="ARBA" id="ARBA00022490"/>
    </source>
</evidence>
<evidence type="ECO:0000256" key="2">
    <source>
        <dbReference type="ARBA" id="ARBA00004214"/>
    </source>
</evidence>
<dbReference type="InterPro" id="IPR027233">
    <property type="entry name" value="DSP_SSH1"/>
</dbReference>
<feature type="compositionally biased region" description="Polar residues" evidence="21">
    <location>
        <begin position="47"/>
        <end position="61"/>
    </location>
</feature>
<keyword evidence="11" id="KW-0904">Protein phosphatase</keyword>
<evidence type="ECO:0000256" key="11">
    <source>
        <dbReference type="ARBA" id="ARBA00022912"/>
    </source>
</evidence>
<feature type="domain" description="DEK-C" evidence="26">
    <location>
        <begin position="841"/>
        <end position="896"/>
    </location>
</feature>
<dbReference type="PANTHER" id="PTHR45864:SF5">
    <property type="entry name" value="PROTEIN PHOSPHATASE SLINGSHOT HOMOLOG 1"/>
    <property type="match status" value="1"/>
</dbReference>
<feature type="transmembrane region" description="Helical" evidence="22">
    <location>
        <begin position="541"/>
        <end position="559"/>
    </location>
</feature>
<evidence type="ECO:0000256" key="21">
    <source>
        <dbReference type="SAM" id="MobiDB-lite"/>
    </source>
</evidence>
<dbReference type="InterPro" id="IPR020846">
    <property type="entry name" value="MFS_dom"/>
</dbReference>
<feature type="region of interest" description="Disordered" evidence="21">
    <location>
        <begin position="1167"/>
        <end position="1214"/>
    </location>
</feature>
<feature type="transmembrane region" description="Helical" evidence="22">
    <location>
        <begin position="251"/>
        <end position="273"/>
    </location>
</feature>
<dbReference type="CDD" id="cd17441">
    <property type="entry name" value="MFS_SVOP"/>
    <property type="match status" value="1"/>
</dbReference>
<evidence type="ECO:0000256" key="20">
    <source>
        <dbReference type="ARBA" id="ARBA00076772"/>
    </source>
</evidence>
<dbReference type="Pfam" id="PF08766">
    <property type="entry name" value="DEK_C"/>
    <property type="match status" value="1"/>
</dbReference>
<dbReference type="InterPro" id="IPR029021">
    <property type="entry name" value="Prot-tyrosine_phosphatase-like"/>
</dbReference>
<dbReference type="InterPro" id="IPR020422">
    <property type="entry name" value="TYR_PHOSPHATASE_DUAL_dom"/>
</dbReference>
<keyword evidence="14 22" id="KW-0472">Membrane</keyword>
<dbReference type="SMART" id="SM00195">
    <property type="entry name" value="DSPc"/>
    <property type="match status" value="1"/>
</dbReference>
<proteinExistence type="inferred from homology"/>
<evidence type="ECO:0000259" key="23">
    <source>
        <dbReference type="PROSITE" id="PS50054"/>
    </source>
</evidence>
<dbReference type="InterPro" id="IPR000340">
    <property type="entry name" value="Dual-sp_phosphatase_cat-dom"/>
</dbReference>
<keyword evidence="8" id="KW-0597">Phosphoprotein</keyword>
<dbReference type="Pfam" id="PF00083">
    <property type="entry name" value="Sugar_tr"/>
    <property type="match status" value="1"/>
</dbReference>
<evidence type="ECO:0000256" key="6">
    <source>
        <dbReference type="ARBA" id="ARBA00013081"/>
    </source>
</evidence>
<dbReference type="PROSITE" id="PS51998">
    <property type="entry name" value="DEK_C"/>
    <property type="match status" value="1"/>
</dbReference>
<evidence type="ECO:0000256" key="18">
    <source>
        <dbReference type="ARBA" id="ARBA00056712"/>
    </source>
</evidence>
<dbReference type="GO" id="GO:0030837">
    <property type="term" value="P:negative regulation of actin filament polymerization"/>
    <property type="evidence" value="ECO:0007669"/>
    <property type="project" value="InterPro"/>
</dbReference>
<dbReference type="InterPro" id="IPR005828">
    <property type="entry name" value="MFS_sugar_transport-like"/>
</dbReference>
<evidence type="ECO:0000256" key="16">
    <source>
        <dbReference type="ARBA" id="ARBA00023212"/>
    </source>
</evidence>
<keyword evidence="16" id="KW-0206">Cytoskeleton</keyword>
<feature type="transmembrane region" description="Helical" evidence="22">
    <location>
        <begin position="402"/>
        <end position="423"/>
    </location>
</feature>
<comment type="catalytic activity">
    <reaction evidence="17">
        <text>O-phospho-L-threonyl-[protein] + H2O = L-threonyl-[protein] + phosphate</text>
        <dbReference type="Rhea" id="RHEA:47004"/>
        <dbReference type="Rhea" id="RHEA-COMP:11060"/>
        <dbReference type="Rhea" id="RHEA-COMP:11605"/>
        <dbReference type="ChEBI" id="CHEBI:15377"/>
        <dbReference type="ChEBI" id="CHEBI:30013"/>
        <dbReference type="ChEBI" id="CHEBI:43474"/>
        <dbReference type="ChEBI" id="CHEBI:61977"/>
        <dbReference type="EC" id="3.1.3.16"/>
    </reaction>
</comment>
<feature type="region of interest" description="Disordered" evidence="21">
    <location>
        <begin position="40"/>
        <end position="130"/>
    </location>
</feature>
<feature type="transmembrane region" description="Helical" evidence="22">
    <location>
        <begin position="571"/>
        <end position="597"/>
    </location>
</feature>
<evidence type="ECO:0000256" key="19">
    <source>
        <dbReference type="ARBA" id="ARBA00067363"/>
    </source>
</evidence>
<dbReference type="PANTHER" id="PTHR45864">
    <property type="entry name" value="SLINGSHOT PROTEIN PHOSPHATASE HOMOLOG"/>
    <property type="match status" value="1"/>
</dbReference>
<dbReference type="InterPro" id="IPR043588">
    <property type="entry name" value="SSH-N"/>
</dbReference>
<comment type="caution">
    <text evidence="27">The sequence shown here is derived from an EMBL/GenBank/DDBJ whole genome shotgun (WGS) entry which is preliminary data.</text>
</comment>
<dbReference type="GO" id="GO:0022857">
    <property type="term" value="F:transmembrane transporter activity"/>
    <property type="evidence" value="ECO:0007669"/>
    <property type="project" value="InterPro"/>
</dbReference>
<evidence type="ECO:0000256" key="22">
    <source>
        <dbReference type="SAM" id="Phobius"/>
    </source>
</evidence>
<feature type="region of interest" description="Disordered" evidence="21">
    <location>
        <begin position="1276"/>
        <end position="1332"/>
    </location>
</feature>
<evidence type="ECO:0000256" key="8">
    <source>
        <dbReference type="ARBA" id="ARBA00022553"/>
    </source>
</evidence>
<dbReference type="InterPro" id="IPR016130">
    <property type="entry name" value="Tyr_Pase_AS"/>
</dbReference>
<dbReference type="SUPFAM" id="SSF103473">
    <property type="entry name" value="MFS general substrate transporter"/>
    <property type="match status" value="1"/>
</dbReference>
<gene>
    <name evidence="27" type="ORF">LTLLF_123325</name>
</gene>
<evidence type="ECO:0000256" key="3">
    <source>
        <dbReference type="ARBA" id="ARBA00004245"/>
    </source>
</evidence>
<dbReference type="Gene3D" id="1.10.10.60">
    <property type="entry name" value="Homeodomain-like"/>
    <property type="match status" value="1"/>
</dbReference>
<feature type="compositionally biased region" description="Low complexity" evidence="21">
    <location>
        <begin position="1500"/>
        <end position="1518"/>
    </location>
</feature>
<evidence type="ECO:0000256" key="14">
    <source>
        <dbReference type="ARBA" id="ARBA00023136"/>
    </source>
</evidence>
<keyword evidence="10" id="KW-0378">Hydrolase</keyword>
<dbReference type="FunFam" id="1.10.10.60:FF:000423">
    <property type="entry name" value="Slingshot protein phosphatase 1a"/>
    <property type="match status" value="1"/>
</dbReference>
<dbReference type="CDD" id="cd14570">
    <property type="entry name" value="DSP_slingshot_1"/>
    <property type="match status" value="1"/>
</dbReference>
<feature type="compositionally biased region" description="Polar residues" evidence="21">
    <location>
        <begin position="1197"/>
        <end position="1213"/>
    </location>
</feature>
<dbReference type="InterPro" id="IPR000387">
    <property type="entry name" value="Tyr_Pase_dom"/>
</dbReference>
<feature type="domain" description="Tyrosine-protein phosphatase" evidence="23">
    <location>
        <begin position="900"/>
        <end position="1041"/>
    </location>
</feature>
<evidence type="ECO:0000256" key="15">
    <source>
        <dbReference type="ARBA" id="ARBA00023203"/>
    </source>
</evidence>
<feature type="domain" description="Major facilitator superfamily (MFS) profile" evidence="25">
    <location>
        <begin position="251"/>
        <end position="698"/>
    </location>
</feature>
<dbReference type="InterPro" id="IPR036259">
    <property type="entry name" value="MFS_trans_sf"/>
</dbReference>
<comment type="similarity">
    <text evidence="5">Belongs to the protein-tyrosine phosphatase family.</text>
</comment>
<feature type="region of interest" description="Disordered" evidence="21">
    <location>
        <begin position="1581"/>
        <end position="1617"/>
    </location>
</feature>
<dbReference type="GO" id="GO:0032154">
    <property type="term" value="C:cleavage furrow"/>
    <property type="evidence" value="ECO:0007669"/>
    <property type="project" value="UniProtKB-SubCell"/>
</dbReference>
<dbReference type="GO" id="GO:0004722">
    <property type="term" value="F:protein serine/threonine phosphatase activity"/>
    <property type="evidence" value="ECO:0007669"/>
    <property type="project" value="UniProtKB-EC"/>
</dbReference>
<dbReference type="EMBL" id="JAATJU010018000">
    <property type="protein sequence ID" value="KAH0516940.1"/>
    <property type="molecule type" value="Genomic_DNA"/>
</dbReference>
<evidence type="ECO:0000256" key="5">
    <source>
        <dbReference type="ARBA" id="ARBA00009580"/>
    </source>
</evidence>
<evidence type="ECO:0000313" key="28">
    <source>
        <dbReference type="Proteomes" id="UP000710432"/>
    </source>
</evidence>
<dbReference type="Gene3D" id="1.20.1250.20">
    <property type="entry name" value="MFS general substrate transporter like domains"/>
    <property type="match status" value="1"/>
</dbReference>
<dbReference type="Pfam" id="PF00782">
    <property type="entry name" value="DSPc"/>
    <property type="match status" value="1"/>
</dbReference>
<feature type="transmembrane region" description="Helical" evidence="22">
    <location>
        <begin position="347"/>
        <end position="363"/>
    </location>
</feature>
<evidence type="ECO:0000259" key="24">
    <source>
        <dbReference type="PROSITE" id="PS50056"/>
    </source>
</evidence>
<feature type="transmembrane region" description="Helical" evidence="22">
    <location>
        <begin position="477"/>
        <end position="497"/>
    </location>
</feature>
<keyword evidence="13" id="KW-0007">Acetylation</keyword>
<dbReference type="SUPFAM" id="SSF52799">
    <property type="entry name" value="(Phosphotyrosine protein) phosphatases II"/>
    <property type="match status" value="1"/>
</dbReference>
<evidence type="ECO:0000256" key="1">
    <source>
        <dbReference type="ARBA" id="ARBA00004141"/>
    </source>
</evidence>
<dbReference type="FunFam" id="3.90.190.10:FF:000004">
    <property type="entry name" value="Protein phosphatase Slingshot homolog 2"/>
    <property type="match status" value="1"/>
</dbReference>
<keyword evidence="15" id="KW-0009">Actin-binding</keyword>
<organism evidence="27 28">
    <name type="scientific">Microtus ochrogaster</name>
    <name type="common">Prairie vole</name>
    <dbReference type="NCBI Taxonomy" id="79684"/>
    <lineage>
        <taxon>Eukaryota</taxon>
        <taxon>Metazoa</taxon>
        <taxon>Chordata</taxon>
        <taxon>Craniata</taxon>
        <taxon>Vertebrata</taxon>
        <taxon>Euteleostomi</taxon>
        <taxon>Mammalia</taxon>
        <taxon>Eutheria</taxon>
        <taxon>Euarchontoglires</taxon>
        <taxon>Glires</taxon>
        <taxon>Rodentia</taxon>
        <taxon>Myomorpha</taxon>
        <taxon>Muroidea</taxon>
        <taxon>Cricetidae</taxon>
        <taxon>Arvicolinae</taxon>
        <taxon>Microtus</taxon>
    </lineage>
</organism>
<feature type="transmembrane region" description="Helical" evidence="22">
    <location>
        <begin position="320"/>
        <end position="341"/>
    </location>
</feature>
<evidence type="ECO:0000256" key="12">
    <source>
        <dbReference type="ARBA" id="ARBA00022989"/>
    </source>
</evidence>
<accession>A0A8J6KX23</accession>
<evidence type="ECO:0000256" key="10">
    <source>
        <dbReference type="ARBA" id="ARBA00022801"/>
    </source>
</evidence>
<dbReference type="GO" id="GO:0003779">
    <property type="term" value="F:actin binding"/>
    <property type="evidence" value="ECO:0007669"/>
    <property type="project" value="UniProtKB-KW"/>
</dbReference>
<dbReference type="PROSITE" id="PS50056">
    <property type="entry name" value="TYR_PHOSPHATASE_2"/>
    <property type="match status" value="1"/>
</dbReference>
<dbReference type="Proteomes" id="UP000710432">
    <property type="component" value="Unassembled WGS sequence"/>
</dbReference>
<feature type="region of interest" description="Disordered" evidence="21">
    <location>
        <begin position="1499"/>
        <end position="1520"/>
    </location>
</feature>
<feature type="transmembrane region" description="Helical" evidence="22">
    <location>
        <begin position="285"/>
        <end position="308"/>
    </location>
</feature>
<keyword evidence="12 22" id="KW-1133">Transmembrane helix</keyword>
<name>A0A8J6KX23_MICOH</name>
<evidence type="ECO:0000256" key="17">
    <source>
        <dbReference type="ARBA" id="ARBA00048336"/>
    </source>
</evidence>
<feature type="domain" description="Tyrosine specific protein phosphatases" evidence="24">
    <location>
        <begin position="962"/>
        <end position="1019"/>
    </location>
</feature>
<dbReference type="InterPro" id="IPR043587">
    <property type="entry name" value="Phosphatase_SSH-like"/>
</dbReference>
<comment type="function">
    <text evidence="18">Protein phosphatase which regulates actin filament dynamics. Dephosphorylates and activates the actin binding/depolymerizing factor cofilin, which subsequently binds to actin filaments and stimulates their disassembly. Inhibitory phosphorylation of cofilin is mediated by LIMK1, which may also be dephosphorylated and inactivated by this protein.</text>
</comment>